<evidence type="ECO:0008006" key="6">
    <source>
        <dbReference type="Google" id="ProtNLM"/>
    </source>
</evidence>
<evidence type="ECO:0000256" key="1">
    <source>
        <dbReference type="ARBA" id="ARBA00004123"/>
    </source>
</evidence>
<protein>
    <recommendedName>
        <fullName evidence="6">Transcription factor domain-containing protein</fullName>
    </recommendedName>
</protein>
<name>A0A0D1WGI1_9EURO</name>
<evidence type="ECO:0000256" key="3">
    <source>
        <dbReference type="SAM" id="MobiDB-lite"/>
    </source>
</evidence>
<evidence type="ECO:0000313" key="5">
    <source>
        <dbReference type="Proteomes" id="UP000053599"/>
    </source>
</evidence>
<reference evidence="4 5" key="1">
    <citation type="submission" date="2015-01" db="EMBL/GenBank/DDBJ databases">
        <title>The Genome Sequence of Exophiala sideris CBS121828.</title>
        <authorList>
            <consortium name="The Broad Institute Genomics Platform"/>
            <person name="Cuomo C."/>
            <person name="de Hoog S."/>
            <person name="Gorbushina A."/>
            <person name="Stielow B."/>
            <person name="Teixiera M."/>
            <person name="Abouelleil A."/>
            <person name="Chapman S.B."/>
            <person name="Priest M."/>
            <person name="Young S.K."/>
            <person name="Wortman J."/>
            <person name="Nusbaum C."/>
            <person name="Birren B."/>
        </authorList>
    </citation>
    <scope>NUCLEOTIDE SEQUENCE [LARGE SCALE GENOMIC DNA]</scope>
    <source>
        <strain evidence="4 5">CBS 121828</strain>
    </source>
</reference>
<dbReference type="OrthoDB" id="5419315at2759"/>
<sequence>MRLNWKNVAVQEAGPRGKNYAVPKNHEHADHVSKSQRKYKVRFRRDTGTIRAVKSNSRGLRSIPSAVLEVDHALSSQSASTTDTDVRQVETEPAVTVLHHDQLDARWPEDAATDLELATVEDASLLYAFSTDHRWDEGQEDPSITWEACPRPVGDVSRSRAQMDFTDPRPQDADAFSTTVLLETPSASSATQQSPQLSFQADILPNIPCELPAAGTWSGERTSERRFYMQYYIEKVVPRLMPLWNSPDNPFLCIVIPASMESEILMQAIMALSSHQLSLQRGRALDHLLNPPGDEYNGLKALRHKQKVLTLLRENLAKPDLLRDDATLAACMLMQTFEVLHSGTSGWDHWLKGATLFIQLRGKLESDLKDSNSWVRLAKCVVAIETFAATSTRFDLLVAEQYWNIYRRLRQDDLRQVALGRDSGLKEYPDDEHFQKLVGCPVVVVYSLGRMVMLAQSREETEATSNMQSDAEWHSTWSIESLKLEDLLLRWRPRSQSLPDEKYLADAFRHAALVFYYRKIRKLDYCHETVQYHVRQTFINLESLTPSSYIEGIALWPTMMAATSIDDSNDSAMAKKAIRRIRGMSRNVKDPLYQNAEEALKLLWSRRRASKTWEERIGVDWNELSEEMNWKWCWV</sequence>
<accession>A0A0D1WGI1</accession>
<dbReference type="PANTHER" id="PTHR37534:SF46">
    <property type="entry name" value="ZN(II)2CYS6 TRANSCRIPTION FACTOR (EUROFUNG)"/>
    <property type="match status" value="1"/>
</dbReference>
<dbReference type="HOGENOM" id="CLU_430846_0_0_1"/>
<evidence type="ECO:0000313" key="4">
    <source>
        <dbReference type="EMBL" id="KIV87875.1"/>
    </source>
</evidence>
<gene>
    <name evidence="4" type="ORF">PV11_03393</name>
</gene>
<organism evidence="4 5">
    <name type="scientific">Exophiala sideris</name>
    <dbReference type="NCBI Taxonomy" id="1016849"/>
    <lineage>
        <taxon>Eukaryota</taxon>
        <taxon>Fungi</taxon>
        <taxon>Dikarya</taxon>
        <taxon>Ascomycota</taxon>
        <taxon>Pezizomycotina</taxon>
        <taxon>Eurotiomycetes</taxon>
        <taxon>Chaetothyriomycetidae</taxon>
        <taxon>Chaetothyriales</taxon>
        <taxon>Herpotrichiellaceae</taxon>
        <taxon>Exophiala</taxon>
    </lineage>
</organism>
<dbReference type="GO" id="GO:0005634">
    <property type="term" value="C:nucleus"/>
    <property type="evidence" value="ECO:0007669"/>
    <property type="project" value="UniProtKB-SubCell"/>
</dbReference>
<feature type="compositionally biased region" description="Basic and acidic residues" evidence="3">
    <location>
        <begin position="24"/>
        <end position="33"/>
    </location>
</feature>
<evidence type="ECO:0000256" key="2">
    <source>
        <dbReference type="ARBA" id="ARBA00023242"/>
    </source>
</evidence>
<dbReference type="EMBL" id="KN846951">
    <property type="protein sequence ID" value="KIV87875.1"/>
    <property type="molecule type" value="Genomic_DNA"/>
</dbReference>
<proteinExistence type="predicted"/>
<feature type="region of interest" description="Disordered" evidence="3">
    <location>
        <begin position="14"/>
        <end position="34"/>
    </location>
</feature>
<dbReference type="Proteomes" id="UP000053599">
    <property type="component" value="Unassembled WGS sequence"/>
</dbReference>
<keyword evidence="2" id="KW-0539">Nucleus</keyword>
<dbReference type="PANTHER" id="PTHR37534">
    <property type="entry name" value="TRANSCRIPTIONAL ACTIVATOR PROTEIN UGA3"/>
    <property type="match status" value="1"/>
</dbReference>
<dbReference type="InterPro" id="IPR021858">
    <property type="entry name" value="Fun_TF"/>
</dbReference>
<dbReference type="AlphaFoldDB" id="A0A0D1WGI1"/>
<dbReference type="Pfam" id="PF11951">
    <property type="entry name" value="Fungal_trans_2"/>
    <property type="match status" value="1"/>
</dbReference>
<comment type="subcellular location">
    <subcellularLocation>
        <location evidence="1">Nucleus</location>
    </subcellularLocation>
</comment>